<comment type="caution">
    <text evidence="3">The sequence shown here is derived from an EMBL/GenBank/DDBJ whole genome shotgun (WGS) entry which is preliminary data.</text>
</comment>
<dbReference type="GeneID" id="92013680"/>
<dbReference type="PANTHER" id="PTHR35186">
    <property type="entry name" value="ANK_REP_REGION DOMAIN-CONTAINING PROTEIN"/>
    <property type="match status" value="1"/>
</dbReference>
<protein>
    <recommendedName>
        <fullName evidence="2">DUF7580 domain-containing protein</fullName>
    </recommendedName>
</protein>
<name>A0ABR3C374_9PEZI</name>
<accession>A0ABR3C374</accession>
<evidence type="ECO:0000313" key="3">
    <source>
        <dbReference type="EMBL" id="KAL0255067.1"/>
    </source>
</evidence>
<evidence type="ECO:0000256" key="1">
    <source>
        <dbReference type="SAM" id="Coils"/>
    </source>
</evidence>
<dbReference type="Proteomes" id="UP001430584">
    <property type="component" value="Unassembled WGS sequence"/>
</dbReference>
<evidence type="ECO:0000313" key="4">
    <source>
        <dbReference type="Proteomes" id="UP001430584"/>
    </source>
</evidence>
<organism evidence="3 4">
    <name type="scientific">Diplodia seriata</name>
    <dbReference type="NCBI Taxonomy" id="420778"/>
    <lineage>
        <taxon>Eukaryota</taxon>
        <taxon>Fungi</taxon>
        <taxon>Dikarya</taxon>
        <taxon>Ascomycota</taxon>
        <taxon>Pezizomycotina</taxon>
        <taxon>Dothideomycetes</taxon>
        <taxon>Dothideomycetes incertae sedis</taxon>
        <taxon>Botryosphaeriales</taxon>
        <taxon>Botryosphaeriaceae</taxon>
        <taxon>Diplodia</taxon>
    </lineage>
</organism>
<keyword evidence="1" id="KW-0175">Coiled coil</keyword>
<feature type="domain" description="DUF7580" evidence="2">
    <location>
        <begin position="219"/>
        <end position="415"/>
    </location>
</feature>
<dbReference type="Pfam" id="PF24476">
    <property type="entry name" value="DUF7580"/>
    <property type="match status" value="1"/>
</dbReference>
<keyword evidence="4" id="KW-1185">Reference proteome</keyword>
<dbReference type="InterPro" id="IPR056002">
    <property type="entry name" value="DUF7580"/>
</dbReference>
<evidence type="ECO:0000259" key="2">
    <source>
        <dbReference type="Pfam" id="PF24476"/>
    </source>
</evidence>
<dbReference type="PANTHER" id="PTHR35186:SF4">
    <property type="entry name" value="PRION-INHIBITION AND PROPAGATION HELO DOMAIN-CONTAINING PROTEIN"/>
    <property type="match status" value="1"/>
</dbReference>
<gene>
    <name evidence="3" type="ORF">SLS55_009595</name>
</gene>
<dbReference type="EMBL" id="JAJVCZ030000010">
    <property type="protein sequence ID" value="KAL0255067.1"/>
    <property type="molecule type" value="Genomic_DNA"/>
</dbReference>
<feature type="coiled-coil region" evidence="1">
    <location>
        <begin position="109"/>
        <end position="136"/>
    </location>
</feature>
<dbReference type="RefSeq" id="XP_066628938.1">
    <property type="nucleotide sequence ID" value="XM_066780992.1"/>
</dbReference>
<sequence length="449" mass="50861">MLRLTLQKLLLPLVPDDKSQALDDLLNDPVGPLWNDPSLIEKLKERLGFTFDQYFEIIEALKESLEELITLLGMTKEHFQTILHRNGTIEERKTRILARIEFEYVRLKISTSSAERNETLEKVERYNEQLSKLLQGCDEVSAMEKSQVARKGNDRLDPKLTDFHRHADQLYTMLSKAWRCTSMASGPKKRVGFVDPPGNSVSVCSRSSPPAPQRPPVDDEITNLCSFMASSTLTYFGVLRHQHEEYSVYPALTPQAATDPRDTVTLRSLLDKSLGISLSRKQRFFIGLTLASSYLQLHSTQWLKSQWDKSDILFPRHGSTVAVEEPFVSRGLSTGVLDGSMPTNSHGIVSLGIMLLELAFNMTLEEFDRDGRYVSPEGKRDAQLTWLAAVNWSNSAAEDAGIDFADAVKWCLQGQLVAVHDKEWRKELVANVLEPLQRFYGVFERIAKE</sequence>
<reference evidence="3 4" key="1">
    <citation type="submission" date="2024-02" db="EMBL/GenBank/DDBJ databases">
        <title>De novo assembly and annotation of 12 fungi associated with fruit tree decline syndrome in Ontario, Canada.</title>
        <authorList>
            <person name="Sulman M."/>
            <person name="Ellouze W."/>
            <person name="Ilyukhin E."/>
        </authorList>
    </citation>
    <scope>NUCLEOTIDE SEQUENCE [LARGE SCALE GENOMIC DNA]</scope>
    <source>
        <strain evidence="3 4">FDS-637</strain>
    </source>
</reference>
<proteinExistence type="predicted"/>